<evidence type="ECO:0000256" key="2">
    <source>
        <dbReference type="ARBA" id="ARBA00022448"/>
    </source>
</evidence>
<evidence type="ECO:0000313" key="9">
    <source>
        <dbReference type="EMBL" id="CAA9497269.1"/>
    </source>
</evidence>
<feature type="region of interest" description="Disordered" evidence="7">
    <location>
        <begin position="67"/>
        <end position="100"/>
    </location>
</feature>
<feature type="transmembrane region" description="Helical" evidence="8">
    <location>
        <begin position="29"/>
        <end position="51"/>
    </location>
</feature>
<dbReference type="PANTHER" id="PTHR11706:SF33">
    <property type="entry name" value="NATURAL RESISTANCE-ASSOCIATED MACROPHAGE PROTEIN 2"/>
    <property type="match status" value="1"/>
</dbReference>
<evidence type="ECO:0000256" key="6">
    <source>
        <dbReference type="ARBA" id="ARBA00023136"/>
    </source>
</evidence>
<dbReference type="GO" id="GO:0034755">
    <property type="term" value="P:iron ion transmembrane transport"/>
    <property type="evidence" value="ECO:0007669"/>
    <property type="project" value="TreeGrafter"/>
</dbReference>
<organism evidence="9">
    <name type="scientific">uncultured Sphingomonas sp</name>
    <dbReference type="NCBI Taxonomy" id="158754"/>
    <lineage>
        <taxon>Bacteria</taxon>
        <taxon>Pseudomonadati</taxon>
        <taxon>Pseudomonadota</taxon>
        <taxon>Alphaproteobacteria</taxon>
        <taxon>Sphingomonadales</taxon>
        <taxon>Sphingomonadaceae</taxon>
        <taxon>Sphingomonas</taxon>
        <taxon>environmental samples</taxon>
    </lineage>
</organism>
<gene>
    <name evidence="9" type="ORF">AVDCRST_MAG31-149</name>
</gene>
<dbReference type="GO" id="GO:0015086">
    <property type="term" value="F:cadmium ion transmembrane transporter activity"/>
    <property type="evidence" value="ECO:0007669"/>
    <property type="project" value="TreeGrafter"/>
</dbReference>
<keyword evidence="3 8" id="KW-0812">Transmembrane</keyword>
<feature type="compositionally biased region" description="Basic and acidic residues" evidence="7">
    <location>
        <begin position="70"/>
        <end position="82"/>
    </location>
</feature>
<evidence type="ECO:0000256" key="7">
    <source>
        <dbReference type="SAM" id="MobiDB-lite"/>
    </source>
</evidence>
<dbReference type="EMBL" id="CADCWA010000010">
    <property type="protein sequence ID" value="CAA9497269.1"/>
    <property type="molecule type" value="Genomic_DNA"/>
</dbReference>
<dbReference type="InterPro" id="IPR001046">
    <property type="entry name" value="NRAMP_fam"/>
</dbReference>
<dbReference type="GO" id="GO:0005886">
    <property type="term" value="C:plasma membrane"/>
    <property type="evidence" value="ECO:0007669"/>
    <property type="project" value="TreeGrafter"/>
</dbReference>
<name>A0A6J4SEP0_9SPHN</name>
<evidence type="ECO:0000256" key="8">
    <source>
        <dbReference type="SAM" id="Phobius"/>
    </source>
</evidence>
<dbReference type="GO" id="GO:0015293">
    <property type="term" value="F:symporter activity"/>
    <property type="evidence" value="ECO:0007669"/>
    <property type="project" value="UniProtKB-KW"/>
</dbReference>
<dbReference type="GO" id="GO:0005384">
    <property type="term" value="F:manganese ion transmembrane transporter activity"/>
    <property type="evidence" value="ECO:0007669"/>
    <property type="project" value="TreeGrafter"/>
</dbReference>
<accession>A0A6J4SEP0</accession>
<proteinExistence type="predicted"/>
<dbReference type="PANTHER" id="PTHR11706">
    <property type="entry name" value="SOLUTE CARRIER PROTEIN FAMILY 11 MEMBER"/>
    <property type="match status" value="1"/>
</dbReference>
<keyword evidence="6 8" id="KW-0472">Membrane</keyword>
<keyword evidence="4" id="KW-0769">Symport</keyword>
<evidence type="ECO:0000256" key="3">
    <source>
        <dbReference type="ARBA" id="ARBA00022692"/>
    </source>
</evidence>
<evidence type="ECO:0000256" key="4">
    <source>
        <dbReference type="ARBA" id="ARBA00022847"/>
    </source>
</evidence>
<comment type="subcellular location">
    <subcellularLocation>
        <location evidence="1">Membrane</location>
        <topology evidence="1">Multi-pass membrane protein</topology>
    </subcellularLocation>
</comment>
<keyword evidence="2" id="KW-0813">Transport</keyword>
<dbReference type="RefSeq" id="WP_294167445.1">
    <property type="nucleotide sequence ID" value="NZ_CADCWA010000010.1"/>
</dbReference>
<dbReference type="Pfam" id="PF01566">
    <property type="entry name" value="Nramp"/>
    <property type="match status" value="1"/>
</dbReference>
<evidence type="ECO:0000256" key="1">
    <source>
        <dbReference type="ARBA" id="ARBA00004141"/>
    </source>
</evidence>
<evidence type="ECO:0000256" key="5">
    <source>
        <dbReference type="ARBA" id="ARBA00022989"/>
    </source>
</evidence>
<dbReference type="AlphaFoldDB" id="A0A6J4SEP0"/>
<reference evidence="9" key="1">
    <citation type="submission" date="2020-02" db="EMBL/GenBank/DDBJ databases">
        <authorList>
            <person name="Meier V. D."/>
        </authorList>
    </citation>
    <scope>NUCLEOTIDE SEQUENCE</scope>
    <source>
        <strain evidence="9">AVDCRST_MAG31</strain>
    </source>
</reference>
<keyword evidence="5 8" id="KW-1133">Transmembrane helix</keyword>
<protein>
    <submittedName>
        <fullName evidence="9">Manganese transport protein MntH</fullName>
    </submittedName>
</protein>
<sequence length="110" mass="11758">MKIERYGRISTNPWLTVAALYGEGGTTKLLVLSQVVLSMQLPFAVVPLVAFTSDRAKMGGFANPPLAEMGRLDHRRADHRAQPEAPGGVRRDRLTGGGAGDYAAASLQAH</sequence>